<organism evidence="1">
    <name type="scientific">uncultured Pseudonocardia sp</name>
    <dbReference type="NCBI Taxonomy" id="211455"/>
    <lineage>
        <taxon>Bacteria</taxon>
        <taxon>Bacillati</taxon>
        <taxon>Actinomycetota</taxon>
        <taxon>Actinomycetes</taxon>
        <taxon>Pseudonocardiales</taxon>
        <taxon>Pseudonocardiaceae</taxon>
        <taxon>Pseudonocardia</taxon>
        <taxon>environmental samples</taxon>
    </lineage>
</organism>
<protein>
    <recommendedName>
        <fullName evidence="2">SsuA/THI5-like domain-containing protein</fullName>
    </recommendedName>
</protein>
<evidence type="ECO:0000313" key="1">
    <source>
        <dbReference type="EMBL" id="CAA9434114.1"/>
    </source>
</evidence>
<name>A0A6J4Q5Q1_9PSEU</name>
<sequence length="162" mass="17502">MLTIVESGNAQVAITSEPILGQGVEQGIWGEPFYNVPQELGPYAFSTLNVRADSITEDPGTVERFTRAMQRALTYVDEDRAGAFEVAREEFPTIDPAVLQATVDRSYDDELWEFSGIVTPAAIDTAFSVVRASGALDDADAPVQYADVVDMSFMERTGAVGG</sequence>
<reference evidence="1" key="1">
    <citation type="submission" date="2020-02" db="EMBL/GenBank/DDBJ databases">
        <authorList>
            <person name="Meier V. D."/>
        </authorList>
    </citation>
    <scope>NUCLEOTIDE SEQUENCE</scope>
    <source>
        <strain evidence="1">AVDCRST_MAG66</strain>
    </source>
</reference>
<dbReference type="EMBL" id="CADCUS010000497">
    <property type="protein sequence ID" value="CAA9434114.1"/>
    <property type="molecule type" value="Genomic_DNA"/>
</dbReference>
<dbReference type="SUPFAM" id="SSF53850">
    <property type="entry name" value="Periplasmic binding protein-like II"/>
    <property type="match status" value="1"/>
</dbReference>
<dbReference type="Gene3D" id="3.40.190.10">
    <property type="entry name" value="Periplasmic binding protein-like II"/>
    <property type="match status" value="1"/>
</dbReference>
<gene>
    <name evidence="1" type="ORF">AVDCRST_MAG66-3457</name>
</gene>
<accession>A0A6J4Q5Q1</accession>
<proteinExistence type="predicted"/>
<dbReference type="AlphaFoldDB" id="A0A6J4Q5Q1"/>
<evidence type="ECO:0008006" key="2">
    <source>
        <dbReference type="Google" id="ProtNLM"/>
    </source>
</evidence>